<sequence>MRTFGVQGSGDGELDYPQGVAVDGEGRIWVADTCNNRIEVFGPDGILLMKFGGRGSEDGMFSLPTDVAVGADGRIAVVDTGNNRIQIFECIEG</sequence>
<dbReference type="GO" id="GO:0043161">
    <property type="term" value="P:proteasome-mediated ubiquitin-dependent protein catabolic process"/>
    <property type="evidence" value="ECO:0007669"/>
    <property type="project" value="TreeGrafter"/>
</dbReference>
<dbReference type="GO" id="GO:0000209">
    <property type="term" value="P:protein polyubiquitination"/>
    <property type="evidence" value="ECO:0007669"/>
    <property type="project" value="TreeGrafter"/>
</dbReference>
<dbReference type="InterPro" id="IPR011042">
    <property type="entry name" value="6-blade_b-propeller_TolB-like"/>
</dbReference>
<name>A0A6B2LSP1_9EUKA</name>
<dbReference type="Pfam" id="PF01436">
    <property type="entry name" value="NHL"/>
    <property type="match status" value="2"/>
</dbReference>
<proteinExistence type="predicted"/>
<feature type="repeat" description="NHL" evidence="2">
    <location>
        <begin position="1"/>
        <end position="44"/>
    </location>
</feature>
<protein>
    <recommendedName>
        <fullName evidence="4">SMP-30/Gluconolactonase/LRE-like region domain-containing protein</fullName>
    </recommendedName>
</protein>
<accession>A0A6B2LSP1</accession>
<dbReference type="SUPFAM" id="SSF101898">
    <property type="entry name" value="NHL repeat"/>
    <property type="match status" value="1"/>
</dbReference>
<dbReference type="EMBL" id="GIBP01011074">
    <property type="protein sequence ID" value="NDV40043.1"/>
    <property type="molecule type" value="Transcribed_RNA"/>
</dbReference>
<organism evidence="3">
    <name type="scientific">Arcella intermedia</name>
    <dbReference type="NCBI Taxonomy" id="1963864"/>
    <lineage>
        <taxon>Eukaryota</taxon>
        <taxon>Amoebozoa</taxon>
        <taxon>Tubulinea</taxon>
        <taxon>Elardia</taxon>
        <taxon>Arcellinida</taxon>
        <taxon>Sphaerothecina</taxon>
        <taxon>Arcellidae</taxon>
        <taxon>Arcella</taxon>
    </lineage>
</organism>
<dbReference type="PANTHER" id="PTHR24104">
    <property type="entry name" value="E3 UBIQUITIN-PROTEIN LIGASE NHLRC1-RELATED"/>
    <property type="match status" value="1"/>
</dbReference>
<evidence type="ECO:0008006" key="4">
    <source>
        <dbReference type="Google" id="ProtNLM"/>
    </source>
</evidence>
<dbReference type="Gene3D" id="2.120.10.30">
    <property type="entry name" value="TolB, C-terminal domain"/>
    <property type="match status" value="1"/>
</dbReference>
<reference evidence="3" key="1">
    <citation type="journal article" date="2020" name="J. Eukaryot. Microbiol.">
        <title>De novo Sequencing, Assembly and Annotation of the Transcriptome for the Free-Living Testate Amoeba Arcella intermedia.</title>
        <authorList>
            <person name="Ribeiro G.M."/>
            <person name="Porfirio-Sousa A.L."/>
            <person name="Maurer-Alcala X.X."/>
            <person name="Katz L.A."/>
            <person name="Lahr D.J.G."/>
        </authorList>
    </citation>
    <scope>NUCLEOTIDE SEQUENCE</scope>
</reference>
<evidence type="ECO:0000256" key="1">
    <source>
        <dbReference type="ARBA" id="ARBA00022737"/>
    </source>
</evidence>
<dbReference type="AlphaFoldDB" id="A0A6B2LSP1"/>
<dbReference type="GO" id="GO:0008270">
    <property type="term" value="F:zinc ion binding"/>
    <property type="evidence" value="ECO:0007669"/>
    <property type="project" value="UniProtKB-KW"/>
</dbReference>
<dbReference type="PROSITE" id="PS51125">
    <property type="entry name" value="NHL"/>
    <property type="match status" value="2"/>
</dbReference>
<feature type="repeat" description="NHL" evidence="2">
    <location>
        <begin position="48"/>
        <end position="91"/>
    </location>
</feature>
<evidence type="ECO:0000313" key="3">
    <source>
        <dbReference type="EMBL" id="NDV40043.1"/>
    </source>
</evidence>
<dbReference type="GO" id="GO:0061630">
    <property type="term" value="F:ubiquitin protein ligase activity"/>
    <property type="evidence" value="ECO:0007669"/>
    <property type="project" value="TreeGrafter"/>
</dbReference>
<dbReference type="InterPro" id="IPR001258">
    <property type="entry name" value="NHL_repeat"/>
</dbReference>
<dbReference type="InterPro" id="IPR050952">
    <property type="entry name" value="TRIM-NHL_E3_ligases"/>
</dbReference>
<keyword evidence="1" id="KW-0677">Repeat</keyword>
<evidence type="ECO:0000256" key="2">
    <source>
        <dbReference type="PROSITE-ProRule" id="PRU00504"/>
    </source>
</evidence>
<dbReference type="PANTHER" id="PTHR24104:SF25">
    <property type="entry name" value="PROTEIN LIN-41"/>
    <property type="match status" value="1"/>
</dbReference>